<reference evidence="4" key="1">
    <citation type="submission" date="2021-03" db="EMBL/GenBank/DDBJ databases">
        <title>Proteiniclasticum marinus sp. nov., isolated from tidal flat sediment.</title>
        <authorList>
            <person name="Namirimu T."/>
            <person name="Yang J.-A."/>
            <person name="Yang S.-H."/>
            <person name="Kim Y.-J."/>
            <person name="Kwon K.K."/>
        </authorList>
    </citation>
    <scope>NUCLEOTIDE SEQUENCE</scope>
    <source>
        <strain evidence="4">SCR006</strain>
    </source>
</reference>
<feature type="transmembrane region" description="Helical" evidence="2">
    <location>
        <begin position="148"/>
        <end position="169"/>
    </location>
</feature>
<gene>
    <name evidence="4" type="ORF">J3A84_12790</name>
</gene>
<dbReference type="PROSITE" id="PS50943">
    <property type="entry name" value="HTH_CROC1"/>
    <property type="match status" value="1"/>
</dbReference>
<keyword evidence="5" id="KW-1185">Reference proteome</keyword>
<keyword evidence="2" id="KW-1133">Transmembrane helix</keyword>
<organism evidence="4 5">
    <name type="scientific">Proteiniclasticum aestuarii</name>
    <dbReference type="NCBI Taxonomy" id="2817862"/>
    <lineage>
        <taxon>Bacteria</taxon>
        <taxon>Bacillati</taxon>
        <taxon>Bacillota</taxon>
        <taxon>Clostridia</taxon>
        <taxon>Eubacteriales</taxon>
        <taxon>Clostridiaceae</taxon>
        <taxon>Proteiniclasticum</taxon>
    </lineage>
</organism>
<name>A0A939HE64_9CLOT</name>
<dbReference type="AlphaFoldDB" id="A0A939HE64"/>
<evidence type="ECO:0000256" key="2">
    <source>
        <dbReference type="SAM" id="Phobius"/>
    </source>
</evidence>
<accession>A0A939HE64</accession>
<dbReference type="EMBL" id="JAFNJU010000010">
    <property type="protein sequence ID" value="MBO1265910.1"/>
    <property type="molecule type" value="Genomic_DNA"/>
</dbReference>
<dbReference type="Proteomes" id="UP000664218">
    <property type="component" value="Unassembled WGS sequence"/>
</dbReference>
<dbReference type="InterPro" id="IPR010982">
    <property type="entry name" value="Lambda_DNA-bd_dom_sf"/>
</dbReference>
<protein>
    <submittedName>
        <fullName evidence="4">Helix-turn-helix domain-containing protein</fullName>
    </submittedName>
</protein>
<dbReference type="PANTHER" id="PTHR46558:SF13">
    <property type="entry name" value="HTH-TYPE TRANSCRIPTIONAL REGULATOR IMMR"/>
    <property type="match status" value="1"/>
</dbReference>
<dbReference type="Pfam" id="PF01381">
    <property type="entry name" value="HTH_3"/>
    <property type="match status" value="1"/>
</dbReference>
<dbReference type="PANTHER" id="PTHR46558">
    <property type="entry name" value="TRACRIPTIONAL REGULATORY PROTEIN-RELATED-RELATED"/>
    <property type="match status" value="1"/>
</dbReference>
<evidence type="ECO:0000259" key="3">
    <source>
        <dbReference type="PROSITE" id="PS50943"/>
    </source>
</evidence>
<keyword evidence="1" id="KW-0238">DNA-binding</keyword>
<feature type="domain" description="HTH cro/C1-type" evidence="3">
    <location>
        <begin position="7"/>
        <end position="61"/>
    </location>
</feature>
<evidence type="ECO:0000313" key="5">
    <source>
        <dbReference type="Proteomes" id="UP000664218"/>
    </source>
</evidence>
<feature type="transmembrane region" description="Helical" evidence="2">
    <location>
        <begin position="93"/>
        <end position="115"/>
    </location>
</feature>
<evidence type="ECO:0000256" key="1">
    <source>
        <dbReference type="ARBA" id="ARBA00023125"/>
    </source>
</evidence>
<keyword evidence="2" id="KW-0472">Membrane</keyword>
<sequence length="184" mass="20711">MTFGEKLQTLRKQNGLSQEQLASQLNISRQAISKWELDSSLPDTENIIQLSNLFNVSIDYLLKDEIKYTDDGEIKKDNKIESSKRFTGASNNIWGISFSSIGFLGMLIIGILSSINPVEIYSAVVGDESTSTVSTGLPAFLEYHNLEWLFVLCLATVLTGLFIILYPFVKKKQTKFVSLRRTLF</sequence>
<evidence type="ECO:0000313" key="4">
    <source>
        <dbReference type="EMBL" id="MBO1265910.1"/>
    </source>
</evidence>
<comment type="caution">
    <text evidence="4">The sequence shown here is derived from an EMBL/GenBank/DDBJ whole genome shotgun (WGS) entry which is preliminary data.</text>
</comment>
<dbReference type="Gene3D" id="1.10.260.40">
    <property type="entry name" value="lambda repressor-like DNA-binding domains"/>
    <property type="match status" value="1"/>
</dbReference>
<dbReference type="GO" id="GO:0003677">
    <property type="term" value="F:DNA binding"/>
    <property type="evidence" value="ECO:0007669"/>
    <property type="project" value="UniProtKB-KW"/>
</dbReference>
<proteinExistence type="predicted"/>
<dbReference type="CDD" id="cd00093">
    <property type="entry name" value="HTH_XRE"/>
    <property type="match status" value="1"/>
</dbReference>
<keyword evidence="2" id="KW-0812">Transmembrane</keyword>
<dbReference type="SUPFAM" id="SSF47413">
    <property type="entry name" value="lambda repressor-like DNA-binding domains"/>
    <property type="match status" value="1"/>
</dbReference>
<dbReference type="RefSeq" id="WP_207600429.1">
    <property type="nucleotide sequence ID" value="NZ_JAFNJU010000010.1"/>
</dbReference>
<dbReference type="SMART" id="SM00530">
    <property type="entry name" value="HTH_XRE"/>
    <property type="match status" value="1"/>
</dbReference>
<dbReference type="InterPro" id="IPR001387">
    <property type="entry name" value="Cro/C1-type_HTH"/>
</dbReference>